<comment type="caution">
    <text evidence="2">The sequence shown here is derived from an EMBL/GenBank/DDBJ whole genome shotgun (WGS) entry which is preliminary data.</text>
</comment>
<protein>
    <submittedName>
        <fullName evidence="2">Uncharacterized protein</fullName>
    </submittedName>
</protein>
<keyword evidence="1" id="KW-0472">Membrane</keyword>
<dbReference type="Proteomes" id="UP001596003">
    <property type="component" value="Unassembled WGS sequence"/>
</dbReference>
<reference evidence="3" key="1">
    <citation type="journal article" date="2019" name="Int. J. Syst. Evol. Microbiol.">
        <title>The Global Catalogue of Microorganisms (GCM) 10K type strain sequencing project: providing services to taxonomists for standard genome sequencing and annotation.</title>
        <authorList>
            <consortium name="The Broad Institute Genomics Platform"/>
            <consortium name="The Broad Institute Genome Sequencing Center for Infectious Disease"/>
            <person name="Wu L."/>
            <person name="Ma J."/>
        </authorList>
    </citation>
    <scope>NUCLEOTIDE SEQUENCE [LARGE SCALE GENOMIC DNA]</scope>
    <source>
        <strain evidence="3">NBRC 103627</strain>
    </source>
</reference>
<dbReference type="RefSeq" id="WP_379797396.1">
    <property type="nucleotide sequence ID" value="NZ_JBHSFY010000005.1"/>
</dbReference>
<name>A0ABV8ZBF1_9FLAO</name>
<organism evidence="2 3">
    <name type="scientific">Flavobacterium chungangensis</name>
    <dbReference type="NCBI Taxonomy" id="2708132"/>
    <lineage>
        <taxon>Bacteria</taxon>
        <taxon>Pseudomonadati</taxon>
        <taxon>Bacteroidota</taxon>
        <taxon>Flavobacteriia</taxon>
        <taxon>Flavobacteriales</taxon>
        <taxon>Flavobacteriaceae</taxon>
        <taxon>Flavobacterium</taxon>
    </lineage>
</organism>
<accession>A0ABV8ZBF1</accession>
<gene>
    <name evidence="2" type="ORF">ACFO3N_10105</name>
</gene>
<keyword evidence="1" id="KW-0812">Transmembrane</keyword>
<feature type="transmembrane region" description="Helical" evidence="1">
    <location>
        <begin position="151"/>
        <end position="169"/>
    </location>
</feature>
<sequence>MKLKYTLPSNSEEITLQQYIKYEQIITDENFDDTFKIYRTVELFTGIQYDHIKHLKQSELDSILNHLKPLLNPSVQLNKTFKYKGIKYGLIPNFSRDLKTGEFIDLDIYTENKKWLEVMSILYRPITFERKGQYQIEPYMSSHTDFKDLPFTYFIGVAAFFLTLLNQLAQLTQRYTDQEIQKLMILV</sequence>
<proteinExistence type="predicted"/>
<evidence type="ECO:0000313" key="2">
    <source>
        <dbReference type="EMBL" id="MFC4477413.1"/>
    </source>
</evidence>
<evidence type="ECO:0000313" key="3">
    <source>
        <dbReference type="Proteomes" id="UP001596003"/>
    </source>
</evidence>
<keyword evidence="1" id="KW-1133">Transmembrane helix</keyword>
<evidence type="ECO:0000256" key="1">
    <source>
        <dbReference type="SAM" id="Phobius"/>
    </source>
</evidence>
<keyword evidence="3" id="KW-1185">Reference proteome</keyword>
<dbReference type="EMBL" id="JBHSFY010000005">
    <property type="protein sequence ID" value="MFC4477413.1"/>
    <property type="molecule type" value="Genomic_DNA"/>
</dbReference>